<proteinExistence type="predicted"/>
<sequence length="228" mass="26414">MCASILGSQMLVNGTVWTGRVDQHLEKKLRPDISYLLPESFETVTIHLNIFSIVFRRFMLPLGAILVTLSSSLHDLLIDTSLETLFDALEEREVVAEFEYLRECWPIVLICLNNSAEAFLRDFSRSIVSAVGYMMLTSRCFTKIAKRRHLNKLTRHRFIAKEISRWKNAYAFQQAQAKSDSNTIVYLLEKDLLDRTVAWNEGDKLELLNLSFRAVPVVFRRDLVRQKI</sequence>
<dbReference type="Proteomes" id="UP000250235">
    <property type="component" value="Unassembled WGS sequence"/>
</dbReference>
<organism evidence="1 2">
    <name type="scientific">Dorcoceras hygrometricum</name>
    <dbReference type="NCBI Taxonomy" id="472368"/>
    <lineage>
        <taxon>Eukaryota</taxon>
        <taxon>Viridiplantae</taxon>
        <taxon>Streptophyta</taxon>
        <taxon>Embryophyta</taxon>
        <taxon>Tracheophyta</taxon>
        <taxon>Spermatophyta</taxon>
        <taxon>Magnoliopsida</taxon>
        <taxon>eudicotyledons</taxon>
        <taxon>Gunneridae</taxon>
        <taxon>Pentapetalae</taxon>
        <taxon>asterids</taxon>
        <taxon>lamiids</taxon>
        <taxon>Lamiales</taxon>
        <taxon>Gesneriaceae</taxon>
        <taxon>Didymocarpoideae</taxon>
        <taxon>Trichosporeae</taxon>
        <taxon>Loxocarpinae</taxon>
        <taxon>Dorcoceras</taxon>
    </lineage>
</organism>
<keyword evidence="2" id="KW-1185">Reference proteome</keyword>
<gene>
    <name evidence="1" type="ORF">F511_05772</name>
</gene>
<reference evidence="1 2" key="1">
    <citation type="journal article" date="2015" name="Proc. Natl. Acad. Sci. U.S.A.">
        <title>The resurrection genome of Boea hygrometrica: A blueprint for survival of dehydration.</title>
        <authorList>
            <person name="Xiao L."/>
            <person name="Yang G."/>
            <person name="Zhang L."/>
            <person name="Yang X."/>
            <person name="Zhao S."/>
            <person name="Ji Z."/>
            <person name="Zhou Q."/>
            <person name="Hu M."/>
            <person name="Wang Y."/>
            <person name="Chen M."/>
            <person name="Xu Y."/>
            <person name="Jin H."/>
            <person name="Xiao X."/>
            <person name="Hu G."/>
            <person name="Bao F."/>
            <person name="Hu Y."/>
            <person name="Wan P."/>
            <person name="Li L."/>
            <person name="Deng X."/>
            <person name="Kuang T."/>
            <person name="Xiang C."/>
            <person name="Zhu J.K."/>
            <person name="Oliver M.J."/>
            <person name="He Y."/>
        </authorList>
    </citation>
    <scope>NUCLEOTIDE SEQUENCE [LARGE SCALE GENOMIC DNA]</scope>
    <source>
        <strain evidence="2">cv. XS01</strain>
    </source>
</reference>
<evidence type="ECO:0000313" key="1">
    <source>
        <dbReference type="EMBL" id="KZV34090.1"/>
    </source>
</evidence>
<dbReference type="EMBL" id="KV005417">
    <property type="protein sequence ID" value="KZV34090.1"/>
    <property type="molecule type" value="Genomic_DNA"/>
</dbReference>
<dbReference type="AlphaFoldDB" id="A0A2Z7BIJ1"/>
<protein>
    <submittedName>
        <fullName evidence="1">Uncharacterized protein</fullName>
    </submittedName>
</protein>
<name>A0A2Z7BIJ1_9LAMI</name>
<evidence type="ECO:0000313" key="2">
    <source>
        <dbReference type="Proteomes" id="UP000250235"/>
    </source>
</evidence>
<accession>A0A2Z7BIJ1</accession>